<comment type="caution">
    <text evidence="1">The sequence shown here is derived from an EMBL/GenBank/DDBJ whole genome shotgun (WGS) entry which is preliminary data.</text>
</comment>
<keyword evidence="2" id="KW-1185">Reference proteome</keyword>
<organism evidence="1 2">
    <name type="scientific">Zasmidium cellare</name>
    <name type="common">Wine cellar mold</name>
    <name type="synonym">Racodium cellare</name>
    <dbReference type="NCBI Taxonomy" id="395010"/>
    <lineage>
        <taxon>Eukaryota</taxon>
        <taxon>Fungi</taxon>
        <taxon>Dikarya</taxon>
        <taxon>Ascomycota</taxon>
        <taxon>Pezizomycotina</taxon>
        <taxon>Dothideomycetes</taxon>
        <taxon>Dothideomycetidae</taxon>
        <taxon>Mycosphaerellales</taxon>
        <taxon>Mycosphaerellaceae</taxon>
        <taxon>Zasmidium</taxon>
    </lineage>
</organism>
<dbReference type="Proteomes" id="UP001305779">
    <property type="component" value="Unassembled WGS sequence"/>
</dbReference>
<gene>
    <name evidence="1" type="ORF">PRZ48_005114</name>
</gene>
<evidence type="ECO:0000313" key="1">
    <source>
        <dbReference type="EMBL" id="KAK4504198.1"/>
    </source>
</evidence>
<sequence length="221" mass="25608">MTSTGICSEELHQQVLSHHPSHRKSKQDNRKPANFFSLSAELRSRIYEEVLISDEIEIATRLKPPALPQTCCQIRHESAGIYWLRNTFYIRTVDMEASLYGAFHRFVHKYEDEEASVEVLTLHSGKHHWGNLMKWAKEIHAGRGRGVRYGVEHSNVHAVVAVVTAMVNAYADKPWEECEKALLTVQCMAGHLHKEWLLSTEEDWRRKEEEDRWDVAIDGFD</sequence>
<dbReference type="PANTHER" id="PTHR42085">
    <property type="entry name" value="F-BOX DOMAIN-CONTAINING PROTEIN"/>
    <property type="match status" value="1"/>
</dbReference>
<protein>
    <submittedName>
        <fullName evidence="1">Uncharacterized protein</fullName>
    </submittedName>
</protein>
<dbReference type="InterPro" id="IPR038883">
    <property type="entry name" value="AN11006-like"/>
</dbReference>
<dbReference type="PANTHER" id="PTHR42085:SF2">
    <property type="entry name" value="F-BOX DOMAIN-CONTAINING PROTEIN"/>
    <property type="match status" value="1"/>
</dbReference>
<proteinExistence type="predicted"/>
<reference evidence="1 2" key="1">
    <citation type="journal article" date="2023" name="G3 (Bethesda)">
        <title>A chromosome-level genome assembly of Zasmidium syzygii isolated from banana leaves.</title>
        <authorList>
            <person name="van Westerhoven A.C."/>
            <person name="Mehrabi R."/>
            <person name="Talebi R."/>
            <person name="Steentjes M.B.F."/>
            <person name="Corcolon B."/>
            <person name="Chong P.A."/>
            <person name="Kema G.H.J."/>
            <person name="Seidl M.F."/>
        </authorList>
    </citation>
    <scope>NUCLEOTIDE SEQUENCE [LARGE SCALE GENOMIC DNA]</scope>
    <source>
        <strain evidence="1 2">P124</strain>
    </source>
</reference>
<dbReference type="EMBL" id="JAXOVC010000003">
    <property type="protein sequence ID" value="KAK4504198.1"/>
    <property type="molecule type" value="Genomic_DNA"/>
</dbReference>
<name>A0ABR0ESM4_ZASCE</name>
<accession>A0ABR0ESM4</accession>
<evidence type="ECO:0000313" key="2">
    <source>
        <dbReference type="Proteomes" id="UP001305779"/>
    </source>
</evidence>